<proteinExistence type="inferred from homology"/>
<evidence type="ECO:0000256" key="2">
    <source>
        <dbReference type="ARBA" id="ARBA00007839"/>
    </source>
</evidence>
<comment type="caution">
    <text evidence="7">The sequence shown here is derived from an EMBL/GenBank/DDBJ whole genome shotgun (WGS) entry which is preliminary data.</text>
</comment>
<dbReference type="STRING" id="765915.A0A1Y2HR02"/>
<comment type="subcellular location">
    <subcellularLocation>
        <location evidence="1">Membrane</location>
    </subcellularLocation>
</comment>
<dbReference type="Proteomes" id="UP000193411">
    <property type="component" value="Unassembled WGS sequence"/>
</dbReference>
<gene>
    <name evidence="7" type="ORF">BCR44DRAFT_1050094</name>
</gene>
<name>A0A1Y2HR02_9FUNG</name>
<evidence type="ECO:0000256" key="1">
    <source>
        <dbReference type="ARBA" id="ARBA00004370"/>
    </source>
</evidence>
<dbReference type="GO" id="GO:0030150">
    <property type="term" value="P:protein import into mitochondrial matrix"/>
    <property type="evidence" value="ECO:0007669"/>
    <property type="project" value="TreeGrafter"/>
</dbReference>
<evidence type="ECO:0000256" key="5">
    <source>
        <dbReference type="ARBA" id="ARBA00023136"/>
    </source>
</evidence>
<reference evidence="7 8" key="1">
    <citation type="submission" date="2016-07" db="EMBL/GenBank/DDBJ databases">
        <title>Pervasive Adenine N6-methylation of Active Genes in Fungi.</title>
        <authorList>
            <consortium name="DOE Joint Genome Institute"/>
            <person name="Mondo S.J."/>
            <person name="Dannebaum R.O."/>
            <person name="Kuo R.C."/>
            <person name="Labutti K."/>
            <person name="Haridas S."/>
            <person name="Kuo A."/>
            <person name="Salamov A."/>
            <person name="Ahrendt S.R."/>
            <person name="Lipzen A."/>
            <person name="Sullivan W."/>
            <person name="Andreopoulos W.B."/>
            <person name="Clum A."/>
            <person name="Lindquist E."/>
            <person name="Daum C."/>
            <person name="Ramamoorthy G.K."/>
            <person name="Gryganskyi A."/>
            <person name="Culley D."/>
            <person name="Magnuson J.K."/>
            <person name="James T.Y."/>
            <person name="O'Malley M.A."/>
            <person name="Stajich J.E."/>
            <person name="Spatafora J.W."/>
            <person name="Visel A."/>
            <person name="Grigoriev I.V."/>
        </authorList>
    </citation>
    <scope>NUCLEOTIDE SEQUENCE [LARGE SCALE GENOMIC DNA]</scope>
    <source>
        <strain evidence="7 8">PL171</strain>
    </source>
</reference>
<keyword evidence="5 6" id="KW-0472">Membrane</keyword>
<dbReference type="OrthoDB" id="5409308at2759"/>
<protein>
    <submittedName>
        <fullName evidence="7">Reactive mitochondrial oxygen species modulator 1-domain-containing protein</fullName>
    </submittedName>
</protein>
<dbReference type="Pfam" id="PF10247">
    <property type="entry name" value="Romo1"/>
    <property type="match status" value="1"/>
</dbReference>
<feature type="transmembrane region" description="Helical" evidence="6">
    <location>
        <begin position="21"/>
        <end position="40"/>
    </location>
</feature>
<dbReference type="AlphaFoldDB" id="A0A1Y2HR02"/>
<dbReference type="GO" id="GO:0005744">
    <property type="term" value="C:TIM23 mitochondrial import inner membrane translocase complex"/>
    <property type="evidence" value="ECO:0007669"/>
    <property type="project" value="TreeGrafter"/>
</dbReference>
<sequence>MDAPQQHGPTIGQKLKMGAMMGTGVGVGLGFILGNIQYLIYGARGKGYLGTLSNSVMTSGITFGFFMMVGSVIRSEERQPVALLSAHPLFANFPPTFRPRPALHLQSMANGNGKTLFDLHCLSVFDANQGSKRIQWPISVATPQTGCLRTKKKKKPKQ</sequence>
<evidence type="ECO:0000313" key="8">
    <source>
        <dbReference type="Proteomes" id="UP000193411"/>
    </source>
</evidence>
<evidence type="ECO:0000256" key="3">
    <source>
        <dbReference type="ARBA" id="ARBA00022692"/>
    </source>
</evidence>
<evidence type="ECO:0000256" key="4">
    <source>
        <dbReference type="ARBA" id="ARBA00022989"/>
    </source>
</evidence>
<dbReference type="InterPro" id="IPR018450">
    <property type="entry name" value="Romo1/Mgr2"/>
</dbReference>
<keyword evidence="4 6" id="KW-1133">Transmembrane helix</keyword>
<dbReference type="EMBL" id="MCFL01000014">
    <property type="protein sequence ID" value="ORZ37000.1"/>
    <property type="molecule type" value="Genomic_DNA"/>
</dbReference>
<evidence type="ECO:0000256" key="6">
    <source>
        <dbReference type="SAM" id="Phobius"/>
    </source>
</evidence>
<keyword evidence="3 6" id="KW-0812">Transmembrane</keyword>
<dbReference type="PANTHER" id="PTHR28525">
    <property type="entry name" value="REACTIVE OXYGEN SPECIES MODULATOR 1"/>
    <property type="match status" value="1"/>
</dbReference>
<organism evidence="7 8">
    <name type="scientific">Catenaria anguillulae PL171</name>
    <dbReference type="NCBI Taxonomy" id="765915"/>
    <lineage>
        <taxon>Eukaryota</taxon>
        <taxon>Fungi</taxon>
        <taxon>Fungi incertae sedis</taxon>
        <taxon>Blastocladiomycota</taxon>
        <taxon>Blastocladiomycetes</taxon>
        <taxon>Blastocladiales</taxon>
        <taxon>Catenariaceae</taxon>
        <taxon>Catenaria</taxon>
    </lineage>
</organism>
<keyword evidence="8" id="KW-1185">Reference proteome</keyword>
<accession>A0A1Y2HR02</accession>
<evidence type="ECO:0000313" key="7">
    <source>
        <dbReference type="EMBL" id="ORZ37000.1"/>
    </source>
</evidence>
<dbReference type="PANTHER" id="PTHR28525:SF1">
    <property type="entry name" value="REACTIVE OXYGEN SPECIES MODULATOR 1"/>
    <property type="match status" value="1"/>
</dbReference>
<dbReference type="GO" id="GO:0045039">
    <property type="term" value="P:protein insertion into mitochondrial inner membrane"/>
    <property type="evidence" value="ECO:0007669"/>
    <property type="project" value="TreeGrafter"/>
</dbReference>
<feature type="transmembrane region" description="Helical" evidence="6">
    <location>
        <begin position="52"/>
        <end position="73"/>
    </location>
</feature>
<comment type="similarity">
    <text evidence="2">Belongs to the MGR2 family.</text>
</comment>
<dbReference type="SMART" id="SM01378">
    <property type="entry name" value="Romo1"/>
    <property type="match status" value="1"/>
</dbReference>